<dbReference type="AlphaFoldDB" id="A0A418V452"/>
<sequence length="202" mass="22804">MQEVKEVLGDKFKQTRIRGDGQVVEVAFNTLTIEIVPVFRASTGQFWMPDTNGGGRWKITDPIAQINYIDGADTAVNGNVRPLAKMMKLWARERQVPIKSFAIELLAAQFLPARGNGGYDAYWYDYYVRDFLYFLLGKTGSFIEIPGTYDSYFLGKEWESKARAALDAANVACHYERTDQIVAAGQEWQKIFGSRIPVDVAI</sequence>
<dbReference type="EMBL" id="QYYD01000014">
    <property type="protein sequence ID" value="RJF70890.1"/>
    <property type="molecule type" value="Genomic_DNA"/>
</dbReference>
<protein>
    <recommendedName>
        <fullName evidence="3">Nucleotidyltransferase</fullName>
    </recommendedName>
</protein>
<organism evidence="1 2">
    <name type="scientific">Rhodopseudomonas palustris</name>
    <dbReference type="NCBI Taxonomy" id="1076"/>
    <lineage>
        <taxon>Bacteria</taxon>
        <taxon>Pseudomonadati</taxon>
        <taxon>Pseudomonadota</taxon>
        <taxon>Alphaproteobacteria</taxon>
        <taxon>Hyphomicrobiales</taxon>
        <taxon>Nitrobacteraceae</taxon>
        <taxon>Rhodopseudomonas</taxon>
    </lineage>
</organism>
<reference evidence="1 2" key="1">
    <citation type="submission" date="2018-09" db="EMBL/GenBank/DDBJ databases">
        <title>Draft genome sequence of Rhodopseudomonas palustris 2.1.18.</title>
        <authorList>
            <person name="Robertson S.L."/>
            <person name="Meyer T.E."/>
            <person name="Kyndt J.A."/>
        </authorList>
    </citation>
    <scope>NUCLEOTIDE SEQUENCE [LARGE SCALE GENOMIC DNA]</scope>
    <source>
        <strain evidence="1 2">2.1.18</strain>
    </source>
</reference>
<proteinExistence type="predicted"/>
<name>A0A418V452_RHOPL</name>
<evidence type="ECO:0008006" key="3">
    <source>
        <dbReference type="Google" id="ProtNLM"/>
    </source>
</evidence>
<dbReference type="Pfam" id="PF18144">
    <property type="entry name" value="SMODS"/>
    <property type="match status" value="1"/>
</dbReference>
<comment type="caution">
    <text evidence="1">The sequence shown here is derived from an EMBL/GenBank/DDBJ whole genome shotgun (WGS) entry which is preliminary data.</text>
</comment>
<accession>A0A418V452</accession>
<dbReference type="Proteomes" id="UP000285523">
    <property type="component" value="Unassembled WGS sequence"/>
</dbReference>
<evidence type="ECO:0000313" key="2">
    <source>
        <dbReference type="Proteomes" id="UP000285523"/>
    </source>
</evidence>
<gene>
    <name evidence="1" type="ORF">D4Q52_14775</name>
</gene>
<evidence type="ECO:0000313" key="1">
    <source>
        <dbReference type="EMBL" id="RJF70890.1"/>
    </source>
</evidence>